<proteinExistence type="predicted"/>
<name>A0A915DKZ9_9BILA</name>
<dbReference type="Pfam" id="PF19445">
    <property type="entry name" value="eIF3h_C"/>
    <property type="match status" value="1"/>
</dbReference>
<organism evidence="2 3">
    <name type="scientific">Ditylenchus dipsaci</name>
    <dbReference type="NCBI Taxonomy" id="166011"/>
    <lineage>
        <taxon>Eukaryota</taxon>
        <taxon>Metazoa</taxon>
        <taxon>Ecdysozoa</taxon>
        <taxon>Nematoda</taxon>
        <taxon>Chromadorea</taxon>
        <taxon>Rhabditida</taxon>
        <taxon>Tylenchina</taxon>
        <taxon>Tylenchomorpha</taxon>
        <taxon>Sphaerularioidea</taxon>
        <taxon>Anguinidae</taxon>
        <taxon>Anguininae</taxon>
        <taxon>Ditylenchus</taxon>
    </lineage>
</organism>
<feature type="domain" description="eIF3h C-terminal" evidence="1">
    <location>
        <begin position="13"/>
        <end position="88"/>
    </location>
</feature>
<sequence length="102" mass="11416">MEKIKYDISYNALAQKRQQENEQRAARGEPLLSLDDIKKQLKYPQLQAKNGMLELFLNARDTDAYAEYASTVTGQNIAKLFLSEAISSGSADKERGNSTSRA</sequence>
<protein>
    <submittedName>
        <fullName evidence="3">EIF3h C-terminal domain-containing protein</fullName>
    </submittedName>
</protein>
<evidence type="ECO:0000313" key="2">
    <source>
        <dbReference type="Proteomes" id="UP000887574"/>
    </source>
</evidence>
<dbReference type="WBParaSite" id="jg21095">
    <property type="protein sequence ID" value="jg21095"/>
    <property type="gene ID" value="jg21095"/>
</dbReference>
<evidence type="ECO:0000259" key="1">
    <source>
        <dbReference type="Pfam" id="PF19445"/>
    </source>
</evidence>
<reference evidence="3" key="1">
    <citation type="submission" date="2022-11" db="UniProtKB">
        <authorList>
            <consortium name="WormBaseParasite"/>
        </authorList>
    </citation>
    <scope>IDENTIFICATION</scope>
</reference>
<dbReference type="InterPro" id="IPR045810">
    <property type="entry name" value="eIF3h_C"/>
</dbReference>
<dbReference type="Proteomes" id="UP000887574">
    <property type="component" value="Unplaced"/>
</dbReference>
<keyword evidence="2" id="KW-1185">Reference proteome</keyword>
<dbReference type="AlphaFoldDB" id="A0A915DKZ9"/>
<evidence type="ECO:0000313" key="3">
    <source>
        <dbReference type="WBParaSite" id="jg21095"/>
    </source>
</evidence>
<accession>A0A915DKZ9</accession>